<dbReference type="Proteomes" id="UP000000600">
    <property type="component" value="Unassembled WGS sequence"/>
</dbReference>
<sequence length="92" mass="10706">MKSIYKFISFKFQDTLILFISHSLLVDFSGVARNLHFTYMSLVYYTLGISFYIDLSYQSKIGLNKQLSTVKHPAISQYIKNSEIQPPLDFLK</sequence>
<dbReference type="GeneID" id="5043715"/>
<gene>
    <name evidence="1" type="ORF">GSPATT00003394001</name>
</gene>
<evidence type="ECO:0000313" key="1">
    <source>
        <dbReference type="EMBL" id="CAK90533.1"/>
    </source>
</evidence>
<dbReference type="HOGENOM" id="CLU_2417932_0_0_1"/>
<accession>A0E5G6</accession>
<name>A0E5G6_PARTE</name>
<reference evidence="1 2" key="1">
    <citation type="journal article" date="2006" name="Nature">
        <title>Global trends of whole-genome duplications revealed by the ciliate Paramecium tetraurelia.</title>
        <authorList>
            <consortium name="Genoscope"/>
            <person name="Aury J.-M."/>
            <person name="Jaillon O."/>
            <person name="Duret L."/>
            <person name="Noel B."/>
            <person name="Jubin C."/>
            <person name="Porcel B.M."/>
            <person name="Segurens B."/>
            <person name="Daubin V."/>
            <person name="Anthouard V."/>
            <person name="Aiach N."/>
            <person name="Arnaiz O."/>
            <person name="Billaut A."/>
            <person name="Beisson J."/>
            <person name="Blanc I."/>
            <person name="Bouhouche K."/>
            <person name="Camara F."/>
            <person name="Duharcourt S."/>
            <person name="Guigo R."/>
            <person name="Gogendeau D."/>
            <person name="Katinka M."/>
            <person name="Keller A.-M."/>
            <person name="Kissmehl R."/>
            <person name="Klotz C."/>
            <person name="Koll F."/>
            <person name="Le Moue A."/>
            <person name="Lepere C."/>
            <person name="Malinsky S."/>
            <person name="Nowacki M."/>
            <person name="Nowak J.K."/>
            <person name="Plattner H."/>
            <person name="Poulain J."/>
            <person name="Ruiz F."/>
            <person name="Serrano V."/>
            <person name="Zagulski M."/>
            <person name="Dessen P."/>
            <person name="Betermier M."/>
            <person name="Weissenbach J."/>
            <person name="Scarpelli C."/>
            <person name="Schachter V."/>
            <person name="Sperling L."/>
            <person name="Meyer E."/>
            <person name="Cohen J."/>
            <person name="Wincker P."/>
        </authorList>
    </citation>
    <scope>NUCLEOTIDE SEQUENCE [LARGE SCALE GENOMIC DNA]</scope>
    <source>
        <strain evidence="1 2">Stock d4-2</strain>
    </source>
</reference>
<dbReference type="AlphaFoldDB" id="A0E5G6"/>
<dbReference type="EMBL" id="CT868660">
    <property type="protein sequence ID" value="CAK90533.1"/>
    <property type="molecule type" value="Genomic_DNA"/>
</dbReference>
<keyword evidence="2" id="KW-1185">Reference proteome</keyword>
<organism evidence="1 2">
    <name type="scientific">Paramecium tetraurelia</name>
    <dbReference type="NCBI Taxonomy" id="5888"/>
    <lineage>
        <taxon>Eukaryota</taxon>
        <taxon>Sar</taxon>
        <taxon>Alveolata</taxon>
        <taxon>Ciliophora</taxon>
        <taxon>Intramacronucleata</taxon>
        <taxon>Oligohymenophorea</taxon>
        <taxon>Peniculida</taxon>
        <taxon>Parameciidae</taxon>
        <taxon>Paramecium</taxon>
    </lineage>
</organism>
<dbReference type="RefSeq" id="XP_001457930.1">
    <property type="nucleotide sequence ID" value="XM_001457893.1"/>
</dbReference>
<dbReference type="OrthoDB" id="1323at2759"/>
<proteinExistence type="predicted"/>
<protein>
    <submittedName>
        <fullName evidence="1">Uncharacterized protein</fullName>
    </submittedName>
</protein>
<evidence type="ECO:0000313" key="2">
    <source>
        <dbReference type="Proteomes" id="UP000000600"/>
    </source>
</evidence>
<dbReference type="InParanoid" id="A0E5G6"/>
<dbReference type="KEGG" id="ptm:GSPATT00003394001"/>